<dbReference type="AlphaFoldDB" id="A0AA36ISK6"/>
<evidence type="ECO:0000256" key="1">
    <source>
        <dbReference type="SAM" id="Coils"/>
    </source>
</evidence>
<feature type="coiled-coil region" evidence="1">
    <location>
        <begin position="349"/>
        <end position="383"/>
    </location>
</feature>
<evidence type="ECO:0000313" key="3">
    <source>
        <dbReference type="EMBL" id="CAJ1392119.1"/>
    </source>
</evidence>
<sequence>MDVKLPETPRAWPKEGPRRFLQDTALRLGEDARREFDGSCMSTPSTALPKSRGPSTMQQRDDEKLMRNSFLAEASDCIRSLQSVFDSANASTFVSRFEDWRKIDLRATAQLQEHVKCLQVLNESMAGFLRKSAVDDFQEFHGSMVSLSQSVREMQDFRRAFAETVDQISEGISARVLSSLRAEADERFAWLSCQMEKQGEVHESIQITQRKIWNRLESMGATMEKEHKAAALQKQQMGQLSETQLRIQQDCQSLLELQHGVFQSFRSSSEKQGAEKENIFSSIGSEIQDLRGFVAQTLGEVGEGGFSAELRGLEQRLETWEAESLKSVAELRDELTRTELACTDRDRQVQELQRLHEDQKQRAEAVENRLETTQADLDAQLAALRDAHRASMVNSLKRLRDIESRGNIKVDRQFGRVALARALEFVPAAPPKEKGAVGGPASFGDAFEAEKVLEDFLEVVAMFDAPVQVGVGCKASKSDAAAWQDLAVKRAALIRDYLVSHGRPEDSVTVLGTAQPEVFLQLQEPNLFPPKAVKGKGKGRSASPKR</sequence>
<keyword evidence="1" id="KW-0175">Coiled coil</keyword>
<protein>
    <recommendedName>
        <fullName evidence="5">OmpA-like domain-containing protein</fullName>
    </recommendedName>
</protein>
<proteinExistence type="predicted"/>
<evidence type="ECO:0000256" key="2">
    <source>
        <dbReference type="SAM" id="MobiDB-lite"/>
    </source>
</evidence>
<evidence type="ECO:0008006" key="5">
    <source>
        <dbReference type="Google" id="ProtNLM"/>
    </source>
</evidence>
<gene>
    <name evidence="3" type="ORF">EVOR1521_LOCUS17295</name>
</gene>
<name>A0AA36ISK6_9DINO</name>
<evidence type="ECO:0000313" key="4">
    <source>
        <dbReference type="Proteomes" id="UP001178507"/>
    </source>
</evidence>
<keyword evidence="4" id="KW-1185">Reference proteome</keyword>
<organism evidence="3 4">
    <name type="scientific">Effrenium voratum</name>
    <dbReference type="NCBI Taxonomy" id="2562239"/>
    <lineage>
        <taxon>Eukaryota</taxon>
        <taxon>Sar</taxon>
        <taxon>Alveolata</taxon>
        <taxon>Dinophyceae</taxon>
        <taxon>Suessiales</taxon>
        <taxon>Symbiodiniaceae</taxon>
        <taxon>Effrenium</taxon>
    </lineage>
</organism>
<reference evidence="3" key="1">
    <citation type="submission" date="2023-08" db="EMBL/GenBank/DDBJ databases">
        <authorList>
            <person name="Chen Y."/>
            <person name="Shah S."/>
            <person name="Dougan E. K."/>
            <person name="Thang M."/>
            <person name="Chan C."/>
        </authorList>
    </citation>
    <scope>NUCLEOTIDE SEQUENCE</scope>
</reference>
<feature type="region of interest" description="Disordered" evidence="2">
    <location>
        <begin position="36"/>
        <end position="61"/>
    </location>
</feature>
<accession>A0AA36ISK6</accession>
<dbReference type="Proteomes" id="UP001178507">
    <property type="component" value="Unassembled WGS sequence"/>
</dbReference>
<comment type="caution">
    <text evidence="3">The sequence shown here is derived from an EMBL/GenBank/DDBJ whole genome shotgun (WGS) entry which is preliminary data.</text>
</comment>
<feature type="compositionally biased region" description="Polar residues" evidence="2">
    <location>
        <begin position="40"/>
        <end position="58"/>
    </location>
</feature>
<dbReference type="EMBL" id="CAUJNA010002269">
    <property type="protein sequence ID" value="CAJ1392119.1"/>
    <property type="molecule type" value="Genomic_DNA"/>
</dbReference>